<organism evidence="6 7">
    <name type="scientific">Phyllobacterium phragmitis</name>
    <dbReference type="NCBI Taxonomy" id="2670329"/>
    <lineage>
        <taxon>Bacteria</taxon>
        <taxon>Pseudomonadati</taxon>
        <taxon>Pseudomonadota</taxon>
        <taxon>Alphaproteobacteria</taxon>
        <taxon>Hyphomicrobiales</taxon>
        <taxon>Phyllobacteriaceae</taxon>
        <taxon>Phyllobacterium</taxon>
    </lineage>
</organism>
<dbReference type="Gene3D" id="1.10.357.10">
    <property type="entry name" value="Tetracycline Repressor, domain 2"/>
    <property type="match status" value="1"/>
</dbReference>
<protein>
    <submittedName>
        <fullName evidence="6">TetR family transcriptional regulator</fullName>
    </submittedName>
</protein>
<dbReference type="InterPro" id="IPR009057">
    <property type="entry name" value="Homeodomain-like_sf"/>
</dbReference>
<dbReference type="PANTHER" id="PTHR47506:SF1">
    <property type="entry name" value="HTH-TYPE TRANSCRIPTIONAL REGULATOR YJDC"/>
    <property type="match status" value="1"/>
</dbReference>
<keyword evidence="2" id="KW-0238">DNA-binding</keyword>
<dbReference type="AlphaFoldDB" id="A0A2S9IJW3"/>
<evidence type="ECO:0000259" key="5">
    <source>
        <dbReference type="Pfam" id="PF16925"/>
    </source>
</evidence>
<keyword evidence="3" id="KW-0804">Transcription</keyword>
<dbReference type="Proteomes" id="UP000239434">
    <property type="component" value="Unassembled WGS sequence"/>
</dbReference>
<feature type="domain" description="Tetracyclin repressor-like C-terminal" evidence="5">
    <location>
        <begin position="94"/>
        <end position="189"/>
    </location>
</feature>
<dbReference type="EMBL" id="PVBR01000030">
    <property type="protein sequence ID" value="PRD40816.1"/>
    <property type="molecule type" value="Genomic_DNA"/>
</dbReference>
<dbReference type="Pfam" id="PF00440">
    <property type="entry name" value="TetR_N"/>
    <property type="match status" value="1"/>
</dbReference>
<dbReference type="Gene3D" id="1.10.10.60">
    <property type="entry name" value="Homeodomain-like"/>
    <property type="match status" value="1"/>
</dbReference>
<feature type="domain" description="HTH tetR-type" evidence="4">
    <location>
        <begin position="16"/>
        <end position="62"/>
    </location>
</feature>
<accession>A0A2S9IJW3</accession>
<comment type="caution">
    <text evidence="6">The sequence shown here is derived from an EMBL/GenBank/DDBJ whole genome shotgun (WGS) entry which is preliminary data.</text>
</comment>
<keyword evidence="1" id="KW-0805">Transcription regulation</keyword>
<proteinExistence type="predicted"/>
<dbReference type="Pfam" id="PF16925">
    <property type="entry name" value="TetR_C_13"/>
    <property type="match status" value="1"/>
</dbReference>
<sequence>MARTGRPREFDRQAALDAALTLFWKQGYEPTSLNQLKEIMGGISPTSFYAAFGSKEKLFEEVVELYRSTEGRVTDILFDDEISPRSAIERCLRQSAKMQTDPSHPLGCLIVSGASNCGSTGNRVVELLKSIRRKNHEAIKSQVRRAVAIGDLPNSTDIEGLTEMFSTFLVGISTAARDGANRANLDRSIDQIMALWGKR</sequence>
<evidence type="ECO:0000313" key="7">
    <source>
        <dbReference type="Proteomes" id="UP000239434"/>
    </source>
</evidence>
<dbReference type="SUPFAM" id="SSF46689">
    <property type="entry name" value="Homeodomain-like"/>
    <property type="match status" value="1"/>
</dbReference>
<evidence type="ECO:0000256" key="3">
    <source>
        <dbReference type="ARBA" id="ARBA00023163"/>
    </source>
</evidence>
<dbReference type="InterPro" id="IPR011075">
    <property type="entry name" value="TetR_C"/>
</dbReference>
<dbReference type="PANTHER" id="PTHR47506">
    <property type="entry name" value="TRANSCRIPTIONAL REGULATORY PROTEIN"/>
    <property type="match status" value="1"/>
</dbReference>
<evidence type="ECO:0000256" key="2">
    <source>
        <dbReference type="ARBA" id="ARBA00023125"/>
    </source>
</evidence>
<dbReference type="InterPro" id="IPR001647">
    <property type="entry name" value="HTH_TetR"/>
</dbReference>
<evidence type="ECO:0000256" key="1">
    <source>
        <dbReference type="ARBA" id="ARBA00023015"/>
    </source>
</evidence>
<dbReference type="InterPro" id="IPR036271">
    <property type="entry name" value="Tet_transcr_reg_TetR-rel_C_sf"/>
</dbReference>
<evidence type="ECO:0000313" key="6">
    <source>
        <dbReference type="EMBL" id="PRD40816.1"/>
    </source>
</evidence>
<name>A0A2S9IJW3_9HYPH</name>
<gene>
    <name evidence="6" type="ORF">C5748_25090</name>
</gene>
<dbReference type="SUPFAM" id="SSF48498">
    <property type="entry name" value="Tetracyclin repressor-like, C-terminal domain"/>
    <property type="match status" value="1"/>
</dbReference>
<dbReference type="GO" id="GO:0003677">
    <property type="term" value="F:DNA binding"/>
    <property type="evidence" value="ECO:0007669"/>
    <property type="project" value="UniProtKB-KW"/>
</dbReference>
<evidence type="ECO:0000259" key="4">
    <source>
        <dbReference type="Pfam" id="PF00440"/>
    </source>
</evidence>
<reference evidence="6 7" key="1">
    <citation type="submission" date="2018-02" db="EMBL/GenBank/DDBJ databases">
        <title>The draft genome of Phyllobacterium sp. 1N-3.</title>
        <authorList>
            <person name="Liu L."/>
            <person name="Li L."/>
            <person name="Zhang X."/>
            <person name="Wang T."/>
            <person name="Liang L."/>
        </authorList>
    </citation>
    <scope>NUCLEOTIDE SEQUENCE [LARGE SCALE GENOMIC DNA]</scope>
    <source>
        <strain evidence="6 7">1N-3</strain>
    </source>
</reference>
<dbReference type="RefSeq" id="WP_105745452.1">
    <property type="nucleotide sequence ID" value="NZ_PVBR01000030.1"/>
</dbReference>
<keyword evidence="7" id="KW-1185">Reference proteome</keyword>